<comment type="catalytic activity">
    <reaction evidence="11">
        <text>2 5-aminolevulinate = porphobilinogen + 2 H2O + H(+)</text>
        <dbReference type="Rhea" id="RHEA:24064"/>
        <dbReference type="ChEBI" id="CHEBI:15377"/>
        <dbReference type="ChEBI" id="CHEBI:15378"/>
        <dbReference type="ChEBI" id="CHEBI:58126"/>
        <dbReference type="ChEBI" id="CHEBI:356416"/>
        <dbReference type="EC" id="4.2.1.24"/>
    </reaction>
</comment>
<dbReference type="InterPro" id="IPR013785">
    <property type="entry name" value="Aldolase_TIM"/>
</dbReference>
<organism evidence="13 14">
    <name type="scientific">Streptomyces xantholiticus</name>
    <dbReference type="NCBI Taxonomy" id="68285"/>
    <lineage>
        <taxon>Bacteria</taxon>
        <taxon>Bacillati</taxon>
        <taxon>Actinomycetota</taxon>
        <taxon>Actinomycetes</taxon>
        <taxon>Kitasatosporales</taxon>
        <taxon>Streptomycetaceae</taxon>
        <taxon>Streptomyces</taxon>
    </lineage>
</organism>
<evidence type="ECO:0000256" key="12">
    <source>
        <dbReference type="RuleBase" id="RU004161"/>
    </source>
</evidence>
<evidence type="ECO:0000256" key="9">
    <source>
        <dbReference type="ARBA" id="ARBA00025628"/>
    </source>
</evidence>
<dbReference type="Proteomes" id="UP001445472">
    <property type="component" value="Unassembled WGS sequence"/>
</dbReference>
<evidence type="ECO:0000256" key="1">
    <source>
        <dbReference type="ARBA" id="ARBA00004694"/>
    </source>
</evidence>
<comment type="similarity">
    <text evidence="2 12">Belongs to the ALAD family.</text>
</comment>
<dbReference type="SUPFAM" id="SSF51569">
    <property type="entry name" value="Aldolase"/>
    <property type="match status" value="1"/>
</dbReference>
<dbReference type="SMART" id="SM01004">
    <property type="entry name" value="ALAD"/>
    <property type="match status" value="1"/>
</dbReference>
<dbReference type="RefSeq" id="WP_351974772.1">
    <property type="nucleotide sequence ID" value="NZ_JBEPBX010000002.1"/>
</dbReference>
<dbReference type="PANTHER" id="PTHR11458:SF0">
    <property type="entry name" value="DELTA-AMINOLEVULINIC ACID DEHYDRATASE"/>
    <property type="match status" value="1"/>
</dbReference>
<evidence type="ECO:0000256" key="6">
    <source>
        <dbReference type="ARBA" id="ARBA00023133"/>
    </source>
</evidence>
<evidence type="ECO:0000313" key="13">
    <source>
        <dbReference type="EMBL" id="MER6612303.1"/>
    </source>
</evidence>
<evidence type="ECO:0000256" key="7">
    <source>
        <dbReference type="ARBA" id="ARBA00023239"/>
    </source>
</evidence>
<keyword evidence="8" id="KW-0627">Porphyrin biosynthesis</keyword>
<evidence type="ECO:0000256" key="4">
    <source>
        <dbReference type="ARBA" id="ARBA00012053"/>
    </source>
</evidence>
<evidence type="ECO:0000256" key="8">
    <source>
        <dbReference type="ARBA" id="ARBA00023244"/>
    </source>
</evidence>
<evidence type="ECO:0000256" key="11">
    <source>
        <dbReference type="ARBA" id="ARBA00047651"/>
    </source>
</evidence>
<evidence type="ECO:0000256" key="10">
    <source>
        <dbReference type="ARBA" id="ARBA00032837"/>
    </source>
</evidence>
<evidence type="ECO:0000256" key="3">
    <source>
        <dbReference type="ARBA" id="ARBA00011823"/>
    </source>
</evidence>
<gene>
    <name evidence="13" type="ORF">ABT276_02650</name>
</gene>
<name>A0ABV1UNA9_9ACTN</name>
<comment type="caution">
    <text evidence="13">The sequence shown here is derived from an EMBL/GenBank/DDBJ whole genome shotgun (WGS) entry which is preliminary data.</text>
</comment>
<evidence type="ECO:0000256" key="2">
    <source>
        <dbReference type="ARBA" id="ARBA00008055"/>
    </source>
</evidence>
<keyword evidence="6" id="KW-0350">Heme biosynthesis</keyword>
<evidence type="ECO:0000313" key="14">
    <source>
        <dbReference type="Proteomes" id="UP001445472"/>
    </source>
</evidence>
<reference evidence="13 14" key="1">
    <citation type="submission" date="2024-06" db="EMBL/GenBank/DDBJ databases">
        <title>The Natural Products Discovery Center: Release of the First 8490 Sequenced Strains for Exploring Actinobacteria Biosynthetic Diversity.</title>
        <authorList>
            <person name="Kalkreuter E."/>
            <person name="Kautsar S.A."/>
            <person name="Yang D."/>
            <person name="Bader C.D."/>
            <person name="Teijaro C.N."/>
            <person name="Fluegel L."/>
            <person name="Davis C.M."/>
            <person name="Simpson J.R."/>
            <person name="Lauterbach L."/>
            <person name="Steele A.D."/>
            <person name="Gui C."/>
            <person name="Meng S."/>
            <person name="Li G."/>
            <person name="Viehrig K."/>
            <person name="Ye F."/>
            <person name="Su P."/>
            <person name="Kiefer A.F."/>
            <person name="Nichols A."/>
            <person name="Cepeda A.J."/>
            <person name="Yan W."/>
            <person name="Fan B."/>
            <person name="Jiang Y."/>
            <person name="Adhikari A."/>
            <person name="Zheng C.-J."/>
            <person name="Schuster L."/>
            <person name="Cowan T.M."/>
            <person name="Smanski M.J."/>
            <person name="Chevrette M.G."/>
            <person name="De Carvalho L.P.S."/>
            <person name="Shen B."/>
        </authorList>
    </citation>
    <scope>NUCLEOTIDE SEQUENCE [LARGE SCALE GENOMIC DNA]</scope>
    <source>
        <strain evidence="13 14">NPDC000837</strain>
    </source>
</reference>
<keyword evidence="7" id="KW-0456">Lyase</keyword>
<keyword evidence="14" id="KW-1185">Reference proteome</keyword>
<sequence>MTILTEREAPTPDGINPARVRRAVRALCTGPALIAADLSAPLLVLPDDAPEGSPLPGAVTLAAVSATVAGWAELGIKGVKVFAYGHDRDGRATGATAPGNRMVRTIAAVKATAADTAVTTEVCGCSWTDHSECFLRTGDGGIDLDATYRLMGAMAVQHADAGTDVVSPTAMLDGSIRAVRAALDEAGHRDVGVNPNLALHTGLYGPFKALMATDPRAGHRRGFQLEPGRADRDTIVRARRWITEGADSLTLQPVMTAVDVLVRLRDDQRVPIVAYSTSGEWAALQALGTAGMVEYLAMLKRSGADQILTFAAETAARHLEAPRA</sequence>
<protein>
    <recommendedName>
        <fullName evidence="5">Delta-aminolevulinic acid dehydratase</fullName>
        <ecNumber evidence="4">4.2.1.24</ecNumber>
    </recommendedName>
    <alternativeName>
        <fullName evidence="10">Porphobilinogen synthase</fullName>
    </alternativeName>
</protein>
<comment type="function">
    <text evidence="9">Catalyzes an early step in the biosynthesis of tetrapyrroles. Binds two molecules of 5-aminolevulinate per subunit, each at a distinct site, and catalyzes their condensation to form porphobilinogen.</text>
</comment>
<dbReference type="InterPro" id="IPR001731">
    <property type="entry name" value="ALAD"/>
</dbReference>
<dbReference type="PRINTS" id="PR00144">
    <property type="entry name" value="DALDHYDRTASE"/>
</dbReference>
<dbReference type="Pfam" id="PF00490">
    <property type="entry name" value="ALAD"/>
    <property type="match status" value="1"/>
</dbReference>
<comment type="pathway">
    <text evidence="1">Porphyrin-containing compound metabolism; protoporphyrin-IX biosynthesis; coproporphyrinogen-III from 5-aminolevulinate: step 1/4.</text>
</comment>
<dbReference type="PANTHER" id="PTHR11458">
    <property type="entry name" value="DELTA-AMINOLEVULINIC ACID DEHYDRATASE"/>
    <property type="match status" value="1"/>
</dbReference>
<dbReference type="PIRSF" id="PIRSF001415">
    <property type="entry name" value="Porphbilin_synth"/>
    <property type="match status" value="1"/>
</dbReference>
<comment type="subunit">
    <text evidence="3">Homooctamer.</text>
</comment>
<dbReference type="EC" id="4.2.1.24" evidence="4"/>
<dbReference type="Gene3D" id="3.20.20.70">
    <property type="entry name" value="Aldolase class I"/>
    <property type="match status" value="1"/>
</dbReference>
<dbReference type="EMBL" id="JBEPBX010000002">
    <property type="protein sequence ID" value="MER6612303.1"/>
    <property type="molecule type" value="Genomic_DNA"/>
</dbReference>
<proteinExistence type="inferred from homology"/>
<accession>A0ABV1UNA9</accession>
<evidence type="ECO:0000256" key="5">
    <source>
        <dbReference type="ARBA" id="ARBA00020771"/>
    </source>
</evidence>